<feature type="transmembrane region" description="Helical" evidence="7">
    <location>
        <begin position="163"/>
        <end position="182"/>
    </location>
</feature>
<feature type="transmembrane region" description="Helical" evidence="7">
    <location>
        <begin position="23"/>
        <end position="45"/>
    </location>
</feature>
<feature type="transmembrane region" description="Helical" evidence="7">
    <location>
        <begin position="258"/>
        <end position="278"/>
    </location>
</feature>
<keyword evidence="4 7" id="KW-0812">Transmembrane</keyword>
<protein>
    <submittedName>
        <fullName evidence="9">DMT family transporter</fullName>
    </submittedName>
</protein>
<dbReference type="Pfam" id="PF00892">
    <property type="entry name" value="EamA"/>
    <property type="match status" value="2"/>
</dbReference>
<evidence type="ECO:0000259" key="8">
    <source>
        <dbReference type="Pfam" id="PF00892"/>
    </source>
</evidence>
<feature type="transmembrane region" description="Helical" evidence="7">
    <location>
        <begin position="139"/>
        <end position="157"/>
    </location>
</feature>
<evidence type="ECO:0000256" key="3">
    <source>
        <dbReference type="ARBA" id="ARBA00022475"/>
    </source>
</evidence>
<dbReference type="SUPFAM" id="SSF103481">
    <property type="entry name" value="Multidrug resistance efflux transporter EmrE"/>
    <property type="match status" value="2"/>
</dbReference>
<feature type="transmembrane region" description="Helical" evidence="7">
    <location>
        <begin position="284"/>
        <end position="306"/>
    </location>
</feature>
<dbReference type="Proteomes" id="UP001299265">
    <property type="component" value="Unassembled WGS sequence"/>
</dbReference>
<dbReference type="InterPro" id="IPR000620">
    <property type="entry name" value="EamA_dom"/>
</dbReference>
<dbReference type="GO" id="GO:0005886">
    <property type="term" value="C:plasma membrane"/>
    <property type="evidence" value="ECO:0007669"/>
    <property type="project" value="UniProtKB-SubCell"/>
</dbReference>
<feature type="transmembrane region" description="Helical" evidence="7">
    <location>
        <begin position="85"/>
        <end position="108"/>
    </location>
</feature>
<keyword evidence="3" id="KW-1003">Cell membrane</keyword>
<dbReference type="InterPro" id="IPR051258">
    <property type="entry name" value="Diverse_Substrate_Transporter"/>
</dbReference>
<sequence length="321" mass="35443">MKRRGGEEAAEVCRNRNKKKKNVTGFANAGMVLTALIWGFAFVVVKDSVDLIPPVYMLAFRFTIAFAGLAVVFCRKLFKISRSDLFCGGILGILLFISYFLQTVAIQYTTAGKNAFLTTIYVVIVPFIHWFINKKKPDGYCIAAAFLAVAGIGLLSLQGDLSMNIGDILTIMCGFGFAFHMIYIDRYTEKHDPVVLTILQIGTAALISWIMAPLYDGAFPEAAFSMKIVTGMLYLGLGSTMIAFLLQNVCQKYTTPTSASLFLSLESVFGVLCSLIFLKEYLTVRMVIGCVLIFAAIILAETKFSFLKGNGKDKEMEIQEE</sequence>
<feature type="domain" description="EamA" evidence="8">
    <location>
        <begin position="30"/>
        <end position="156"/>
    </location>
</feature>
<dbReference type="AlphaFoldDB" id="A0AAP2RHD4"/>
<proteinExistence type="inferred from homology"/>
<comment type="similarity">
    <text evidence="2">Belongs to the EamA transporter family.</text>
</comment>
<evidence type="ECO:0000256" key="1">
    <source>
        <dbReference type="ARBA" id="ARBA00004651"/>
    </source>
</evidence>
<dbReference type="PANTHER" id="PTHR42920">
    <property type="entry name" value="OS03G0707200 PROTEIN-RELATED"/>
    <property type="match status" value="1"/>
</dbReference>
<feature type="transmembrane region" description="Helical" evidence="7">
    <location>
        <begin position="114"/>
        <end position="132"/>
    </location>
</feature>
<keyword evidence="10" id="KW-1185">Reference proteome</keyword>
<evidence type="ECO:0000256" key="5">
    <source>
        <dbReference type="ARBA" id="ARBA00022989"/>
    </source>
</evidence>
<keyword evidence="6 7" id="KW-0472">Membrane</keyword>
<organism evidence="9 10">
    <name type="scientific">Lientehia hominis</name>
    <dbReference type="NCBI Taxonomy" id="2897778"/>
    <lineage>
        <taxon>Bacteria</taxon>
        <taxon>Bacillati</taxon>
        <taxon>Bacillota</taxon>
        <taxon>Clostridia</taxon>
        <taxon>Lachnospirales</taxon>
        <taxon>Lachnospiraceae</taxon>
        <taxon>Lientehia</taxon>
    </lineage>
</organism>
<dbReference type="PANTHER" id="PTHR42920:SF5">
    <property type="entry name" value="EAMA DOMAIN-CONTAINING PROTEIN"/>
    <property type="match status" value="1"/>
</dbReference>
<evidence type="ECO:0000256" key="6">
    <source>
        <dbReference type="ARBA" id="ARBA00023136"/>
    </source>
</evidence>
<feature type="transmembrane region" description="Helical" evidence="7">
    <location>
        <begin position="51"/>
        <end position="73"/>
    </location>
</feature>
<evidence type="ECO:0000256" key="2">
    <source>
        <dbReference type="ARBA" id="ARBA00007362"/>
    </source>
</evidence>
<feature type="transmembrane region" description="Helical" evidence="7">
    <location>
        <begin position="194"/>
        <end position="212"/>
    </location>
</feature>
<comment type="caution">
    <text evidence="9">The sequence shown here is derived from an EMBL/GenBank/DDBJ whole genome shotgun (WGS) entry which is preliminary data.</text>
</comment>
<gene>
    <name evidence="9" type="ORF">LQE92_02255</name>
</gene>
<evidence type="ECO:0000313" key="10">
    <source>
        <dbReference type="Proteomes" id="UP001299265"/>
    </source>
</evidence>
<evidence type="ECO:0000313" key="9">
    <source>
        <dbReference type="EMBL" id="MCD2491449.1"/>
    </source>
</evidence>
<accession>A0AAP2RHD4</accession>
<keyword evidence="5 7" id="KW-1133">Transmembrane helix</keyword>
<evidence type="ECO:0000256" key="7">
    <source>
        <dbReference type="SAM" id="Phobius"/>
    </source>
</evidence>
<feature type="domain" description="EamA" evidence="8">
    <location>
        <begin position="165"/>
        <end position="299"/>
    </location>
</feature>
<name>A0AAP2RHD4_9FIRM</name>
<dbReference type="InterPro" id="IPR037185">
    <property type="entry name" value="EmrE-like"/>
</dbReference>
<reference evidence="9 10" key="1">
    <citation type="submission" date="2021-11" db="EMBL/GenBank/DDBJ databases">
        <title>Lacrimispora sp. nov. NSJ-141 isolated from human feces.</title>
        <authorList>
            <person name="Abdugheni R."/>
        </authorList>
    </citation>
    <scope>NUCLEOTIDE SEQUENCE [LARGE SCALE GENOMIC DNA]</scope>
    <source>
        <strain evidence="9 10">NSJ-141</strain>
    </source>
</reference>
<comment type="subcellular location">
    <subcellularLocation>
        <location evidence="1">Cell membrane</location>
        <topology evidence="1">Multi-pass membrane protein</topology>
    </subcellularLocation>
</comment>
<feature type="transmembrane region" description="Helical" evidence="7">
    <location>
        <begin position="224"/>
        <end position="246"/>
    </location>
</feature>
<dbReference type="RefSeq" id="WP_231061381.1">
    <property type="nucleotide sequence ID" value="NZ_JAJNOR010000001.1"/>
</dbReference>
<evidence type="ECO:0000256" key="4">
    <source>
        <dbReference type="ARBA" id="ARBA00022692"/>
    </source>
</evidence>
<dbReference type="EMBL" id="JAJNOR010000001">
    <property type="protein sequence ID" value="MCD2491449.1"/>
    <property type="molecule type" value="Genomic_DNA"/>
</dbReference>